<evidence type="ECO:0000313" key="2">
    <source>
        <dbReference type="EMBL" id="MCY0966454.1"/>
    </source>
</evidence>
<dbReference type="InterPro" id="IPR005122">
    <property type="entry name" value="Uracil-DNA_glycosylase-like"/>
</dbReference>
<dbReference type="Pfam" id="PF03167">
    <property type="entry name" value="UDG"/>
    <property type="match status" value="1"/>
</dbReference>
<dbReference type="SMART" id="SM00987">
    <property type="entry name" value="UreE_C"/>
    <property type="match status" value="1"/>
</dbReference>
<dbReference type="RefSeq" id="WP_283174664.1">
    <property type="nucleotide sequence ID" value="NZ_JAPNOA010000055.1"/>
</dbReference>
<dbReference type="AlphaFoldDB" id="A0A9X3EGS2"/>
<feature type="domain" description="Uracil-DNA glycosylase-like" evidence="1">
    <location>
        <begin position="30"/>
        <end position="190"/>
    </location>
</feature>
<dbReference type="SMART" id="SM00986">
    <property type="entry name" value="UDG"/>
    <property type="match status" value="1"/>
</dbReference>
<proteinExistence type="predicted"/>
<dbReference type="InterPro" id="IPR036895">
    <property type="entry name" value="Uracil-DNA_glycosylase-like_sf"/>
</dbReference>
<gene>
    <name evidence="2" type="ORF">OUO13_14795</name>
</gene>
<dbReference type="SUPFAM" id="SSF52141">
    <property type="entry name" value="Uracil-DNA glycosylase-like"/>
    <property type="match status" value="1"/>
</dbReference>
<keyword evidence="3" id="KW-1185">Reference proteome</keyword>
<evidence type="ECO:0000259" key="1">
    <source>
        <dbReference type="SMART" id="SM00986"/>
    </source>
</evidence>
<organism evidence="2 3">
    <name type="scientific">Parathalassolituus penaei</name>
    <dbReference type="NCBI Taxonomy" id="2997323"/>
    <lineage>
        <taxon>Bacteria</taxon>
        <taxon>Pseudomonadati</taxon>
        <taxon>Pseudomonadota</taxon>
        <taxon>Gammaproteobacteria</taxon>
        <taxon>Oceanospirillales</taxon>
        <taxon>Oceanospirillaceae</taxon>
        <taxon>Parathalassolituus</taxon>
    </lineage>
</organism>
<protein>
    <submittedName>
        <fullName evidence="2">Uracil-DNA glycosylase family protein</fullName>
    </submittedName>
</protein>
<dbReference type="Proteomes" id="UP001150830">
    <property type="component" value="Unassembled WGS sequence"/>
</dbReference>
<evidence type="ECO:0000313" key="3">
    <source>
        <dbReference type="Proteomes" id="UP001150830"/>
    </source>
</evidence>
<dbReference type="InterPro" id="IPR047124">
    <property type="entry name" value="HI_0220.2"/>
</dbReference>
<accession>A0A9X3EGS2</accession>
<reference evidence="2" key="1">
    <citation type="submission" date="2022-11" db="EMBL/GenBank/DDBJ databases">
        <title>Parathalassolutuus dongxingensis gen. nov., sp. nov., a novel member of family Oceanospirillaceae isolated from a coastal shrimp pond in Guangxi, China.</title>
        <authorList>
            <person name="Chen H."/>
        </authorList>
    </citation>
    <scope>NUCLEOTIDE SEQUENCE</scope>
    <source>
        <strain evidence="2">G-43</strain>
    </source>
</reference>
<dbReference type="CDD" id="cd10033">
    <property type="entry name" value="UDG_like"/>
    <property type="match status" value="1"/>
</dbReference>
<dbReference type="PANTHER" id="PTHR42160">
    <property type="entry name" value="URACIL-DNA GLYCOSYLASE SUPERFAMILY PROTEIN"/>
    <property type="match status" value="1"/>
</dbReference>
<sequence length="204" mass="23722">MRKIPLSDLLDEIRQCQQCKEYLPNPPRPVIKVGSSARLLIIGQAPGTRVQASGIPWDDPSGVRLRQWLNLSAEQFYNEEEVAIMPMGFCYPGKGKSGDLPPRPECAPCWHQPILEHLPNIQLTLLIGQYAQNRYLPDDFRESYRTLTERVQHWQEVPEPFFVLPHPSPRNQIWLKKHSWFETEVIPALRLRLHAMANRSQQER</sequence>
<name>A0A9X3EGS2_9GAMM</name>
<dbReference type="Gene3D" id="3.40.470.10">
    <property type="entry name" value="Uracil-DNA glycosylase-like domain"/>
    <property type="match status" value="1"/>
</dbReference>
<comment type="caution">
    <text evidence="2">The sequence shown here is derived from an EMBL/GenBank/DDBJ whole genome shotgun (WGS) entry which is preliminary data.</text>
</comment>
<dbReference type="EMBL" id="JAPNOA010000055">
    <property type="protein sequence ID" value="MCY0966454.1"/>
    <property type="molecule type" value="Genomic_DNA"/>
</dbReference>
<dbReference type="PANTHER" id="PTHR42160:SF1">
    <property type="entry name" value="URACIL-DNA GLYCOSYLASE SUPERFAMILY PROTEIN"/>
    <property type="match status" value="1"/>
</dbReference>